<sequence>MTENTKPTETGGENDSESKDGAQRILDFGAAITRTPHGNVYCLTIIGQIEGHTTAPNTAKTTKYEHVLPLLAKLEESDEVDGVLFLLNTVGGDVEAGLAIAELIAGMTKPTVSIVLGGSHSIGVPLAVAAKHSFAVPSAAMTIHPVRMSGTVIAAPQTYNYFQRLQERIVAFVAGHSGIRAEEFQALMLRKDDMAADVGSVVYGEEAVRLKLIDHIGGLSDGLQCLYRQIEQRKKKPVEA</sequence>
<reference evidence="2" key="1">
    <citation type="submission" date="2020-09" db="EMBL/GenBank/DDBJ databases">
        <title>New species isolated from human feces.</title>
        <authorList>
            <person name="Kitahara M."/>
            <person name="Shigeno Y."/>
            <person name="Shime M."/>
            <person name="Matsumoto Y."/>
            <person name="Nakamura S."/>
            <person name="Motooka D."/>
            <person name="Fukuoka S."/>
            <person name="Nishikawa H."/>
            <person name="Benno Y."/>
        </authorList>
    </citation>
    <scope>NUCLEOTIDE SEQUENCE</scope>
    <source>
        <strain evidence="2">MM59</strain>
    </source>
</reference>
<gene>
    <name evidence="2" type="primary">tepA</name>
    <name evidence="2" type="ORF">MM59RIKEN_01700</name>
</gene>
<protein>
    <submittedName>
        <fullName evidence="2">Translocation-enhancing protein TepA</fullName>
    </submittedName>
</protein>
<dbReference type="RefSeq" id="WP_187032561.1">
    <property type="nucleotide sequence ID" value="NZ_AP023420.1"/>
</dbReference>
<dbReference type="InterPro" id="IPR023562">
    <property type="entry name" value="ClpP/TepA"/>
</dbReference>
<evidence type="ECO:0000313" key="2">
    <source>
        <dbReference type="EMBL" id="BCK82851.1"/>
    </source>
</evidence>
<dbReference type="Gene3D" id="3.90.226.10">
    <property type="entry name" value="2-enoyl-CoA Hydratase, Chain A, domain 1"/>
    <property type="match status" value="1"/>
</dbReference>
<evidence type="ECO:0000313" key="3">
    <source>
        <dbReference type="Proteomes" id="UP000679848"/>
    </source>
</evidence>
<dbReference type="Proteomes" id="UP000679848">
    <property type="component" value="Chromosome"/>
</dbReference>
<feature type="region of interest" description="Disordered" evidence="1">
    <location>
        <begin position="1"/>
        <end position="20"/>
    </location>
</feature>
<evidence type="ECO:0000256" key="1">
    <source>
        <dbReference type="SAM" id="MobiDB-lite"/>
    </source>
</evidence>
<organism evidence="2 3">
    <name type="scientific">Pusillibacter faecalis</name>
    <dbReference type="NCBI Taxonomy" id="2714358"/>
    <lineage>
        <taxon>Bacteria</taxon>
        <taxon>Bacillati</taxon>
        <taxon>Bacillota</taxon>
        <taxon>Clostridia</taxon>
        <taxon>Eubacteriales</taxon>
        <taxon>Oscillospiraceae</taxon>
        <taxon>Pusillibacter</taxon>
    </lineage>
</organism>
<proteinExistence type="predicted"/>
<name>A0A810QBB9_9FIRM</name>
<dbReference type="KEGG" id="pfaa:MM59RIKEN_01700"/>
<dbReference type="AlphaFoldDB" id="A0A810QBB9"/>
<dbReference type="SUPFAM" id="SSF52096">
    <property type="entry name" value="ClpP/crotonase"/>
    <property type="match status" value="1"/>
</dbReference>
<feature type="compositionally biased region" description="Polar residues" evidence="1">
    <location>
        <begin position="1"/>
        <end position="13"/>
    </location>
</feature>
<dbReference type="Pfam" id="PF00574">
    <property type="entry name" value="CLP_protease"/>
    <property type="match status" value="1"/>
</dbReference>
<dbReference type="EMBL" id="AP023420">
    <property type="protein sequence ID" value="BCK82851.1"/>
    <property type="molecule type" value="Genomic_DNA"/>
</dbReference>
<accession>A0A810QBB9</accession>
<dbReference type="InterPro" id="IPR029045">
    <property type="entry name" value="ClpP/crotonase-like_dom_sf"/>
</dbReference>
<keyword evidence="3" id="KW-1185">Reference proteome</keyword>